<proteinExistence type="predicted"/>
<organism evidence="1 2">
    <name type="scientific">Eretmocerus hayati</name>
    <dbReference type="NCBI Taxonomy" id="131215"/>
    <lineage>
        <taxon>Eukaryota</taxon>
        <taxon>Metazoa</taxon>
        <taxon>Ecdysozoa</taxon>
        <taxon>Arthropoda</taxon>
        <taxon>Hexapoda</taxon>
        <taxon>Insecta</taxon>
        <taxon>Pterygota</taxon>
        <taxon>Neoptera</taxon>
        <taxon>Endopterygota</taxon>
        <taxon>Hymenoptera</taxon>
        <taxon>Apocrita</taxon>
        <taxon>Proctotrupomorpha</taxon>
        <taxon>Chalcidoidea</taxon>
        <taxon>Aphelinidae</taxon>
        <taxon>Aphelininae</taxon>
        <taxon>Eretmocerus</taxon>
    </lineage>
</organism>
<sequence length="444" mass="51045">MTTTINTVLNNQDFLEIFKRLPLQDRLIAELVCKRWKSACDYLWQTNQQLDGSHEDFVEKITGHIHFSLFEVVLKKSFQFITKINFSCTPNYSYKQTLMDDDYYYSRHPTVDFCKMKKGDPQHLESILSVCSNIRELKLDSAIIKCDDECLSELFKRNKKIRALELVDYKLKGHCFSQLSYKYLESLVLFTCLIDNAQFKAHGKNPPKVKSLSVRHSMINHKEILQFITDSLQQLDLSVDMLLAQHHEYSLGLAKLIDTPSILKNLKVLRLSDVIDVNDHTLHLIAVSCSELIALDVGYCCDISDQGLQNLAPLKKLKCLQIDGLDVSSDIFLHLNPSIRVLTAIGLDDITSLVVAKMIQRMEVLEKLVLDLACTEEYSEFVENLVDEIDEVGIKERDVVLRLGILEDGFTPDARLEILNTPCPAFLKLFMFKNHSEWPFKNYL</sequence>
<reference evidence="1" key="1">
    <citation type="submission" date="2023-04" db="EMBL/GenBank/DDBJ databases">
        <title>A chromosome-level genome assembly of the parasitoid wasp Eretmocerus hayati.</title>
        <authorList>
            <person name="Zhong Y."/>
            <person name="Liu S."/>
            <person name="Liu Y."/>
        </authorList>
    </citation>
    <scope>NUCLEOTIDE SEQUENCE</scope>
    <source>
        <strain evidence="1">ZJU_SS_LIU_2023</strain>
    </source>
</reference>
<accession>A0ACC2NZ86</accession>
<keyword evidence="2" id="KW-1185">Reference proteome</keyword>
<protein>
    <submittedName>
        <fullName evidence="1">Uncharacterized protein</fullName>
    </submittedName>
</protein>
<gene>
    <name evidence="1" type="ORF">QAD02_011682</name>
</gene>
<name>A0ACC2NZ86_9HYME</name>
<evidence type="ECO:0000313" key="2">
    <source>
        <dbReference type="Proteomes" id="UP001239111"/>
    </source>
</evidence>
<comment type="caution">
    <text evidence="1">The sequence shown here is derived from an EMBL/GenBank/DDBJ whole genome shotgun (WGS) entry which is preliminary data.</text>
</comment>
<dbReference type="EMBL" id="CM056742">
    <property type="protein sequence ID" value="KAJ8675896.1"/>
    <property type="molecule type" value="Genomic_DNA"/>
</dbReference>
<evidence type="ECO:0000313" key="1">
    <source>
        <dbReference type="EMBL" id="KAJ8675896.1"/>
    </source>
</evidence>
<dbReference type="Proteomes" id="UP001239111">
    <property type="component" value="Chromosome 2"/>
</dbReference>